<dbReference type="InterPro" id="IPR047640">
    <property type="entry name" value="RpiR-like"/>
</dbReference>
<dbReference type="Gene3D" id="1.10.10.10">
    <property type="entry name" value="Winged helix-like DNA-binding domain superfamily/Winged helix DNA-binding domain"/>
    <property type="match status" value="1"/>
</dbReference>
<dbReference type="InterPro" id="IPR046348">
    <property type="entry name" value="SIS_dom_sf"/>
</dbReference>
<dbReference type="InterPro" id="IPR036388">
    <property type="entry name" value="WH-like_DNA-bd_sf"/>
</dbReference>
<dbReference type="Gene3D" id="3.40.50.10490">
    <property type="entry name" value="Glucose-6-phosphate isomerase like protein, domain 1"/>
    <property type="match status" value="1"/>
</dbReference>
<dbReference type="Proteomes" id="UP000027980">
    <property type="component" value="Chromosome"/>
</dbReference>
<dbReference type="InterPro" id="IPR000281">
    <property type="entry name" value="HTH_RpiR"/>
</dbReference>
<dbReference type="GO" id="GO:1901135">
    <property type="term" value="P:carbohydrate derivative metabolic process"/>
    <property type="evidence" value="ECO:0007669"/>
    <property type="project" value="InterPro"/>
</dbReference>
<protein>
    <recommendedName>
        <fullName evidence="1">HTH rpiR-type domain-containing protein</fullName>
    </recommendedName>
</protein>
<dbReference type="RefSeq" id="WP_038558340.1">
    <property type="nucleotide sequence ID" value="NZ_CP008876.1"/>
</dbReference>
<name>A0A075LHB1_9BACI</name>
<dbReference type="PANTHER" id="PTHR30514">
    <property type="entry name" value="GLUCOKINASE"/>
    <property type="match status" value="1"/>
</dbReference>
<dbReference type="PROSITE" id="PS51071">
    <property type="entry name" value="HTH_RPIR"/>
    <property type="match status" value="1"/>
</dbReference>
<evidence type="ECO:0000313" key="3">
    <source>
        <dbReference type="Proteomes" id="UP000027980"/>
    </source>
</evidence>
<dbReference type="InterPro" id="IPR009057">
    <property type="entry name" value="Homeodomain-like_sf"/>
</dbReference>
<dbReference type="EMBL" id="CP008876">
    <property type="protein sequence ID" value="AIF65631.1"/>
    <property type="molecule type" value="Genomic_DNA"/>
</dbReference>
<evidence type="ECO:0000313" key="2">
    <source>
        <dbReference type="EMBL" id="AIF65631.1"/>
    </source>
</evidence>
<sequence length="265" mass="31008">MTADQSSPLHSSLLHSLFSIINEGNVRDTNYVLAHYFLENYSELQHLNIFDVSTDCFVSRSSVRRFCKAIGYENFIDLKAEFFRYDEVYYKNIEYYKQPNYQQLLSFEINKMIQDMSIALNESALQDLLERFQKSRNVIFMTPGAYGGLIKDFQEKLITHKRIIYLISEHYTENELIRNLDEKDLLITLSTSGVFAGQACSFTKGLKASKVLITGMENPQIESFYDKVYYLSAKRGEELNFPIYSKYGIHFMLDLLYSEYVKQNK</sequence>
<proteinExistence type="predicted"/>
<dbReference type="GeneID" id="34222172"/>
<dbReference type="Pfam" id="PF01418">
    <property type="entry name" value="HTH_6"/>
    <property type="match status" value="1"/>
</dbReference>
<accession>A0A075LHB1</accession>
<organism evidence="2 3">
    <name type="scientific">Terribacillus saccharophilus</name>
    <dbReference type="NCBI Taxonomy" id="361277"/>
    <lineage>
        <taxon>Bacteria</taxon>
        <taxon>Bacillati</taxon>
        <taxon>Bacillota</taxon>
        <taxon>Bacilli</taxon>
        <taxon>Bacillales</taxon>
        <taxon>Bacillaceae</taxon>
        <taxon>Terribacillus</taxon>
    </lineage>
</organism>
<dbReference type="PANTHER" id="PTHR30514:SF10">
    <property type="entry name" value="MURR_RPIR FAMILY TRANSCRIPTIONAL REGULATOR"/>
    <property type="match status" value="1"/>
</dbReference>
<dbReference type="GO" id="GO:0097367">
    <property type="term" value="F:carbohydrate derivative binding"/>
    <property type="evidence" value="ECO:0007669"/>
    <property type="project" value="InterPro"/>
</dbReference>
<feature type="domain" description="HTH rpiR-type" evidence="1">
    <location>
        <begin position="13"/>
        <end position="89"/>
    </location>
</feature>
<dbReference type="SUPFAM" id="SSF46689">
    <property type="entry name" value="Homeodomain-like"/>
    <property type="match status" value="1"/>
</dbReference>
<dbReference type="HOGENOM" id="CLU_055769_6_0_9"/>
<reference evidence="2 3" key="1">
    <citation type="submission" date="2014-07" db="EMBL/GenBank/DDBJ databases">
        <title>Complete genome sequence of a moderately halophilic bacterium Terribacillus aidingensis MP602, isolated from Cryptomeria fortunei in Tianmu mountain in China.</title>
        <authorList>
            <person name="Wang Y."/>
            <person name="Lu P."/>
            <person name="Zhang L."/>
        </authorList>
    </citation>
    <scope>NUCLEOTIDE SEQUENCE [LARGE SCALE GENOMIC DNA]</scope>
    <source>
        <strain evidence="2 3">MP602</strain>
    </source>
</reference>
<dbReference type="AlphaFoldDB" id="A0A075LHB1"/>
<dbReference type="KEGG" id="tap:GZ22_02525"/>
<evidence type="ECO:0000259" key="1">
    <source>
        <dbReference type="PROSITE" id="PS51071"/>
    </source>
</evidence>
<dbReference type="GO" id="GO:0003677">
    <property type="term" value="F:DNA binding"/>
    <property type="evidence" value="ECO:0007669"/>
    <property type="project" value="InterPro"/>
</dbReference>
<gene>
    <name evidence="2" type="ORF">GZ22_02525</name>
</gene>
<dbReference type="SUPFAM" id="SSF53697">
    <property type="entry name" value="SIS domain"/>
    <property type="match status" value="1"/>
</dbReference>
<dbReference type="GO" id="GO:0003700">
    <property type="term" value="F:DNA-binding transcription factor activity"/>
    <property type="evidence" value="ECO:0007669"/>
    <property type="project" value="InterPro"/>
</dbReference>